<dbReference type="PANTHER" id="PTHR43104">
    <property type="entry name" value="L-2-HYDROXYGLUTARATE DEHYDROGENASE, MITOCHONDRIAL"/>
    <property type="match status" value="1"/>
</dbReference>
<gene>
    <name evidence="7" type="ORF">FAZ98_00485</name>
</gene>
<keyword evidence="3" id="KW-0274">FAD</keyword>
<evidence type="ECO:0000256" key="5">
    <source>
        <dbReference type="ARBA" id="ARBA00037941"/>
    </source>
</evidence>
<organism evidence="7 8">
    <name type="scientific">Paraburkholderia acidisoli</name>
    <dbReference type="NCBI Taxonomy" id="2571748"/>
    <lineage>
        <taxon>Bacteria</taxon>
        <taxon>Pseudomonadati</taxon>
        <taxon>Pseudomonadota</taxon>
        <taxon>Betaproteobacteria</taxon>
        <taxon>Burkholderiales</taxon>
        <taxon>Burkholderiaceae</taxon>
        <taxon>Paraburkholderia</taxon>
    </lineage>
</organism>
<comment type="similarity">
    <text evidence="5">Belongs to the L2HGDH family.</text>
</comment>
<evidence type="ECO:0000259" key="6">
    <source>
        <dbReference type="Pfam" id="PF01266"/>
    </source>
</evidence>
<dbReference type="RefSeq" id="WP_158947735.1">
    <property type="nucleotide sequence ID" value="NZ_CP046913.1"/>
</dbReference>
<comment type="cofactor">
    <cofactor evidence="1">
        <name>FAD</name>
        <dbReference type="ChEBI" id="CHEBI:57692"/>
    </cofactor>
</comment>
<dbReference type="EMBL" id="CP046913">
    <property type="protein sequence ID" value="QGZ60332.1"/>
    <property type="molecule type" value="Genomic_DNA"/>
</dbReference>
<dbReference type="PANTHER" id="PTHR43104:SF4">
    <property type="entry name" value="L-2-HYDROXYGLUTARATE DEHYDROGENASE, MITOCHONDRIAL"/>
    <property type="match status" value="1"/>
</dbReference>
<evidence type="ECO:0000313" key="7">
    <source>
        <dbReference type="EMBL" id="QGZ60332.1"/>
    </source>
</evidence>
<feature type="domain" description="FAD dependent oxidoreductase" evidence="6">
    <location>
        <begin position="6"/>
        <end position="378"/>
    </location>
</feature>
<reference evidence="7 8" key="1">
    <citation type="submission" date="2019-12" db="EMBL/GenBank/DDBJ databases">
        <title>Paraburkholderia acidiphila 7Q-K02 sp. nov and Paraburkholderia acidisoli DHF22 sp. nov., two strains isolated from forest soil.</title>
        <authorList>
            <person name="Gao Z."/>
            <person name="Qiu L."/>
        </authorList>
    </citation>
    <scope>NUCLEOTIDE SEQUENCE [LARGE SCALE GENOMIC DNA]</scope>
    <source>
        <strain evidence="7 8">DHF22</strain>
    </source>
</reference>
<dbReference type="InterPro" id="IPR006076">
    <property type="entry name" value="FAD-dep_OxRdtase"/>
</dbReference>
<evidence type="ECO:0000256" key="4">
    <source>
        <dbReference type="ARBA" id="ARBA00023002"/>
    </source>
</evidence>
<dbReference type="AlphaFoldDB" id="A0A7Z2GEH0"/>
<keyword evidence="4" id="KW-0560">Oxidoreductase</keyword>
<protein>
    <submittedName>
        <fullName evidence="7">FAD-dependent oxidoreductase</fullName>
    </submittedName>
</protein>
<keyword evidence="8" id="KW-1185">Reference proteome</keyword>
<evidence type="ECO:0000256" key="2">
    <source>
        <dbReference type="ARBA" id="ARBA00022630"/>
    </source>
</evidence>
<name>A0A7Z2GEH0_9BURK</name>
<dbReference type="GO" id="GO:0047545">
    <property type="term" value="F:(S)-2-hydroxyglutarate dehydrogenase activity"/>
    <property type="evidence" value="ECO:0007669"/>
    <property type="project" value="TreeGrafter"/>
</dbReference>
<evidence type="ECO:0000256" key="1">
    <source>
        <dbReference type="ARBA" id="ARBA00001974"/>
    </source>
</evidence>
<evidence type="ECO:0000313" key="8">
    <source>
        <dbReference type="Proteomes" id="UP000433577"/>
    </source>
</evidence>
<proteinExistence type="inferred from homology"/>
<sequence>MDQIECVVIGAGVVGLAVARALAARGREVIVLEAAEAIGTSTSSRNSEVIHAGLYYPRGSLKAALCVRGREMLYEYCAERHVPHARCGKLLVATAANQIPQLEAIRTRGKENGVFDLTRISGSEALALEPALECVAAVYSPQTGIVDSHQLMLALQGDAERDGAVFAFKSRVMSIDALGNGRNGFVVRVSGDGHSASDHANPEALTEIRATCVVNSAGLYATKLAKRIRGLDARHVPPLYLARGNYFSVAGRVPFSRLIYPMPNDAGLGVHLTLDLAGQARFGPDVEWIDAIDYDVDPRRAEAFYAAIRSYWPALPGDALQPAYAGIRPKLSGPGESPADFLIQGAASHGVRGLVNLFGIESPGLTAALAIAQRVCELAGNA</sequence>
<dbReference type="Gene3D" id="3.30.9.10">
    <property type="entry name" value="D-Amino Acid Oxidase, subunit A, domain 2"/>
    <property type="match status" value="1"/>
</dbReference>
<dbReference type="Pfam" id="PF01266">
    <property type="entry name" value="DAO"/>
    <property type="match status" value="1"/>
</dbReference>
<accession>A0A7Z2GEH0</accession>
<evidence type="ECO:0000256" key="3">
    <source>
        <dbReference type="ARBA" id="ARBA00022827"/>
    </source>
</evidence>
<dbReference type="InterPro" id="IPR036188">
    <property type="entry name" value="FAD/NAD-bd_sf"/>
</dbReference>
<dbReference type="Proteomes" id="UP000433577">
    <property type="component" value="Chromosome 1"/>
</dbReference>
<keyword evidence="2" id="KW-0285">Flavoprotein</keyword>
<dbReference type="KEGG" id="pacs:FAZ98_00485"/>
<dbReference type="OrthoDB" id="9801699at2"/>
<dbReference type="Gene3D" id="3.50.50.60">
    <property type="entry name" value="FAD/NAD(P)-binding domain"/>
    <property type="match status" value="1"/>
</dbReference>
<dbReference type="SUPFAM" id="SSF51905">
    <property type="entry name" value="FAD/NAD(P)-binding domain"/>
    <property type="match status" value="1"/>
</dbReference>